<keyword evidence="2 5" id="KW-0479">Metal-binding</keyword>
<dbReference type="EMBL" id="CM001217">
    <property type="protein sequence ID" value="KEH43873.1"/>
    <property type="molecule type" value="Genomic_DNA"/>
</dbReference>
<dbReference type="KEGG" id="mtr:25485203"/>
<dbReference type="GO" id="GO:0020037">
    <property type="term" value="F:heme binding"/>
    <property type="evidence" value="ECO:0007669"/>
    <property type="project" value="InterPro"/>
</dbReference>
<keyword evidence="4 5" id="KW-0408">Iron</keyword>
<protein>
    <submittedName>
        <fullName evidence="7">Cytochrome P450 family protein</fullName>
    </submittedName>
    <submittedName>
        <fullName evidence="8">Putative geraniol 8-hydroxylase</fullName>
        <ecNumber evidence="8">1.14.14.83</ecNumber>
    </submittedName>
</protein>
<dbReference type="Gene3D" id="1.10.630.10">
    <property type="entry name" value="Cytochrome P450"/>
    <property type="match status" value="1"/>
</dbReference>
<dbReference type="AlphaFoldDB" id="A0A072VR50"/>
<accession>A0A072VR50</accession>
<dbReference type="STRING" id="3880.A0A072VR50"/>
<reference evidence="7 10" key="2">
    <citation type="journal article" date="2014" name="BMC Genomics">
        <title>An improved genome release (version Mt4.0) for the model legume Medicago truncatula.</title>
        <authorList>
            <person name="Tang H."/>
            <person name="Krishnakumar V."/>
            <person name="Bidwell S."/>
            <person name="Rosen B."/>
            <person name="Chan A."/>
            <person name="Zhou S."/>
            <person name="Gentzbittel L."/>
            <person name="Childs K.L."/>
            <person name="Yandell M."/>
            <person name="Gundlach H."/>
            <person name="Mayer K.F."/>
            <person name="Schwartz D.C."/>
            <person name="Town C.D."/>
        </authorList>
    </citation>
    <scope>GENOME REANNOTATION</scope>
    <source>
        <strain evidence="7">A17</strain>
        <strain evidence="9 10">cv. Jemalong A17</strain>
    </source>
</reference>
<dbReference type="PRINTS" id="PR00385">
    <property type="entry name" value="P450"/>
</dbReference>
<evidence type="ECO:0000256" key="3">
    <source>
        <dbReference type="ARBA" id="ARBA00023002"/>
    </source>
</evidence>
<dbReference type="Proteomes" id="UP000265566">
    <property type="component" value="Chromosome 1"/>
</dbReference>
<dbReference type="OrthoDB" id="2789670at2759"/>
<evidence type="ECO:0000256" key="1">
    <source>
        <dbReference type="ARBA" id="ARBA00010617"/>
    </source>
</evidence>
<reference evidence="11" key="4">
    <citation type="journal article" date="2018" name="Nat. Plants">
        <title>Whole-genome landscape of Medicago truncatula symbiotic genes.</title>
        <authorList>
            <person name="Pecrix Y."/>
            <person name="Staton S.E."/>
            <person name="Sallet E."/>
            <person name="Lelandais-Briere C."/>
            <person name="Moreau S."/>
            <person name="Carrere S."/>
            <person name="Blein T."/>
            <person name="Jardinaud M.F."/>
            <person name="Latrasse D."/>
            <person name="Zouine M."/>
            <person name="Zahm M."/>
            <person name="Kreplak J."/>
            <person name="Mayjonade B."/>
            <person name="Satge C."/>
            <person name="Perez M."/>
            <person name="Cauet S."/>
            <person name="Marande W."/>
            <person name="Chantry-Darmon C."/>
            <person name="Lopez-Roques C."/>
            <person name="Bouchez O."/>
            <person name="Berard A."/>
            <person name="Debelle F."/>
            <person name="Munos S."/>
            <person name="Bendahmane A."/>
            <person name="Berges H."/>
            <person name="Niebel A."/>
            <person name="Buitink J."/>
            <person name="Frugier F."/>
            <person name="Benhamed M."/>
            <person name="Crespi M."/>
            <person name="Gouzy J."/>
            <person name="Gamas P."/>
        </authorList>
    </citation>
    <scope>NUCLEOTIDE SEQUENCE [LARGE SCALE GENOMIC DNA]</scope>
    <source>
        <strain evidence="11">cv. Jemalong A17</strain>
    </source>
</reference>
<evidence type="ECO:0000256" key="2">
    <source>
        <dbReference type="ARBA" id="ARBA00022723"/>
    </source>
</evidence>
<dbReference type="EnsemblPlants" id="KEH43873">
    <property type="protein sequence ID" value="KEH43873"/>
    <property type="gene ID" value="MTR_1g103670"/>
</dbReference>
<evidence type="ECO:0000313" key="8">
    <source>
        <dbReference type="EMBL" id="RHN82017.1"/>
    </source>
</evidence>
<dbReference type="HOGENOM" id="CLU_001570_4_2_1"/>
<evidence type="ECO:0000313" key="9">
    <source>
        <dbReference type="EnsemblPlants" id="KEH43873"/>
    </source>
</evidence>
<evidence type="ECO:0000256" key="5">
    <source>
        <dbReference type="PIRSR" id="PIRSR602401-1"/>
    </source>
</evidence>
<dbReference type="GO" id="GO:0005506">
    <property type="term" value="F:iron ion binding"/>
    <property type="evidence" value="ECO:0007669"/>
    <property type="project" value="InterPro"/>
</dbReference>
<sequence>MDFVSCTLVFLLTCLSIHALYSLLTRITKPNYKLPPGPSPLPIIGNLLELGEKPHKSLAKLAKIHGPLMSLKFGQITTIVISSATMAKEVLLTNDKFLSKRNIPQTVSVLNHEQYSLAFMPISPLWKELRKICNTQLLSHKSLDASQDVRRKKIQQLLNDIHQSSKIGEAIDIGTIVFKTTINLLSNTIFSMDLIHSNGAAGEFKDVVTNITKLAGTPNVADFFPVLKLLDPQGLKRRQTKNVGKLLDIFEDLVNQRLEMREGTSVDTNKDMLDAMLNISKENEFMDKNMIQHLSHDIFVAGTDTTTSTLEWAMTELIRNPEAMQKAKKELKQTIGCGVPLEESNITELPYLNAIIKETLRKHPPVPFLLPRKAERNVEISGYIIPKDSQVLVNVWTICRDANLWENPTLFSPERFLGSDIDVKGRNFELVPFGGGRRICPGLQLANRMLLLMLGSLVNSFDWELEGGMKPEDMDMDDKFGLTLQKAKPLRILPLPPIN</sequence>
<gene>
    <name evidence="9" type="primary">25485203</name>
    <name evidence="7" type="ordered locus">MTR_1g103670</name>
    <name evidence="8" type="ORF">MtrunA17_Chr1g0205361</name>
</gene>
<reference evidence="7 10" key="1">
    <citation type="journal article" date="2011" name="Nature">
        <title>The Medicago genome provides insight into the evolution of rhizobial symbioses.</title>
        <authorList>
            <person name="Young N.D."/>
            <person name="Debelle F."/>
            <person name="Oldroyd G.E."/>
            <person name="Geurts R."/>
            <person name="Cannon S.B."/>
            <person name="Udvardi M.K."/>
            <person name="Benedito V.A."/>
            <person name="Mayer K.F."/>
            <person name="Gouzy J."/>
            <person name="Schoof H."/>
            <person name="Van de Peer Y."/>
            <person name="Proost S."/>
            <person name="Cook D.R."/>
            <person name="Meyers B.C."/>
            <person name="Spannagl M."/>
            <person name="Cheung F."/>
            <person name="De Mita S."/>
            <person name="Krishnakumar V."/>
            <person name="Gundlach H."/>
            <person name="Zhou S."/>
            <person name="Mudge J."/>
            <person name="Bharti A.K."/>
            <person name="Murray J.D."/>
            <person name="Naoumkina M.A."/>
            <person name="Rosen B."/>
            <person name="Silverstein K.A."/>
            <person name="Tang H."/>
            <person name="Rombauts S."/>
            <person name="Zhao P.X."/>
            <person name="Zhou P."/>
            <person name="Barbe V."/>
            <person name="Bardou P."/>
            <person name="Bechner M."/>
            <person name="Bellec A."/>
            <person name="Berger A."/>
            <person name="Berges H."/>
            <person name="Bidwell S."/>
            <person name="Bisseling T."/>
            <person name="Choisne N."/>
            <person name="Couloux A."/>
            <person name="Denny R."/>
            <person name="Deshpande S."/>
            <person name="Dai X."/>
            <person name="Doyle J.J."/>
            <person name="Dudez A.M."/>
            <person name="Farmer A.D."/>
            <person name="Fouteau S."/>
            <person name="Franken C."/>
            <person name="Gibelin C."/>
            <person name="Gish J."/>
            <person name="Goldstein S."/>
            <person name="Gonzalez A.J."/>
            <person name="Green P.J."/>
            <person name="Hallab A."/>
            <person name="Hartog M."/>
            <person name="Hua A."/>
            <person name="Humphray S.J."/>
            <person name="Jeong D.H."/>
            <person name="Jing Y."/>
            <person name="Jocker A."/>
            <person name="Kenton S.M."/>
            <person name="Kim D.J."/>
            <person name="Klee K."/>
            <person name="Lai H."/>
            <person name="Lang C."/>
            <person name="Lin S."/>
            <person name="Macmil S.L."/>
            <person name="Magdelenat G."/>
            <person name="Matthews L."/>
            <person name="McCorrison J."/>
            <person name="Monaghan E.L."/>
            <person name="Mun J.H."/>
            <person name="Najar F.Z."/>
            <person name="Nicholson C."/>
            <person name="Noirot C."/>
            <person name="O'Bleness M."/>
            <person name="Paule C.R."/>
            <person name="Poulain J."/>
            <person name="Prion F."/>
            <person name="Qin B."/>
            <person name="Qu C."/>
            <person name="Retzel E.F."/>
            <person name="Riddle C."/>
            <person name="Sallet E."/>
            <person name="Samain S."/>
            <person name="Samson N."/>
            <person name="Sanders I."/>
            <person name="Saurat O."/>
            <person name="Scarpelli C."/>
            <person name="Schiex T."/>
            <person name="Segurens B."/>
            <person name="Severin A.J."/>
            <person name="Sherrier D.J."/>
            <person name="Shi R."/>
            <person name="Sims S."/>
            <person name="Singer S.R."/>
            <person name="Sinharoy S."/>
            <person name="Sterck L."/>
            <person name="Viollet A."/>
            <person name="Wang B.B."/>
            <person name="Wang K."/>
            <person name="Wang M."/>
            <person name="Wang X."/>
            <person name="Warfsmann J."/>
            <person name="Weissenbach J."/>
            <person name="White D.D."/>
            <person name="White J.D."/>
            <person name="Wiley G.B."/>
            <person name="Wincker P."/>
            <person name="Xing Y."/>
            <person name="Yang L."/>
            <person name="Yao Z."/>
            <person name="Ying F."/>
            <person name="Zhai J."/>
            <person name="Zhou L."/>
            <person name="Zuber A."/>
            <person name="Denarie J."/>
            <person name="Dixon R.A."/>
            <person name="May G.D."/>
            <person name="Schwartz D.C."/>
            <person name="Rogers J."/>
            <person name="Quetier F."/>
            <person name="Town C.D."/>
            <person name="Roe B.A."/>
        </authorList>
    </citation>
    <scope>NUCLEOTIDE SEQUENCE [LARGE SCALE GENOMIC DNA]</scope>
    <source>
        <strain evidence="7">A17</strain>
        <strain evidence="9 10">cv. Jemalong A17</strain>
    </source>
</reference>
<dbReference type="SUPFAM" id="SSF48264">
    <property type="entry name" value="Cytochrome P450"/>
    <property type="match status" value="1"/>
</dbReference>
<dbReference type="CDD" id="cd11073">
    <property type="entry name" value="CYP76-like"/>
    <property type="match status" value="1"/>
</dbReference>
<organism evidence="7 10">
    <name type="scientific">Medicago truncatula</name>
    <name type="common">Barrel medic</name>
    <name type="synonym">Medicago tribuloides</name>
    <dbReference type="NCBI Taxonomy" id="3880"/>
    <lineage>
        <taxon>Eukaryota</taxon>
        <taxon>Viridiplantae</taxon>
        <taxon>Streptophyta</taxon>
        <taxon>Embryophyta</taxon>
        <taxon>Tracheophyta</taxon>
        <taxon>Spermatophyta</taxon>
        <taxon>Magnoliopsida</taxon>
        <taxon>eudicotyledons</taxon>
        <taxon>Gunneridae</taxon>
        <taxon>Pentapetalae</taxon>
        <taxon>rosids</taxon>
        <taxon>fabids</taxon>
        <taxon>Fabales</taxon>
        <taxon>Fabaceae</taxon>
        <taxon>Papilionoideae</taxon>
        <taxon>50 kb inversion clade</taxon>
        <taxon>NPAAA clade</taxon>
        <taxon>Hologalegina</taxon>
        <taxon>IRL clade</taxon>
        <taxon>Trifolieae</taxon>
        <taxon>Medicago</taxon>
    </lineage>
</organism>
<dbReference type="InterPro" id="IPR002401">
    <property type="entry name" value="Cyt_P450_E_grp-I"/>
</dbReference>
<feature type="binding site" description="axial binding residue" evidence="5">
    <location>
        <position position="440"/>
    </location>
    <ligand>
        <name>heme</name>
        <dbReference type="ChEBI" id="CHEBI:30413"/>
    </ligand>
    <ligandPart>
        <name>Fe</name>
        <dbReference type="ChEBI" id="CHEBI:18248"/>
    </ligandPart>
</feature>
<evidence type="ECO:0000256" key="6">
    <source>
        <dbReference type="RuleBase" id="RU000461"/>
    </source>
</evidence>
<comment type="similarity">
    <text evidence="1 6">Belongs to the cytochrome P450 family.</text>
</comment>
<dbReference type="Pfam" id="PF00067">
    <property type="entry name" value="p450"/>
    <property type="match status" value="1"/>
</dbReference>
<dbReference type="GO" id="GO:0102811">
    <property type="term" value="F:geraniol 10-hydroxylase activity"/>
    <property type="evidence" value="ECO:0007669"/>
    <property type="project" value="UniProtKB-EC"/>
</dbReference>
<dbReference type="EMBL" id="PSQE01000001">
    <property type="protein sequence ID" value="RHN82017.1"/>
    <property type="molecule type" value="Genomic_DNA"/>
</dbReference>
<dbReference type="GO" id="GO:0016491">
    <property type="term" value="F:oxidoreductase activity"/>
    <property type="evidence" value="ECO:0000318"/>
    <property type="project" value="GO_Central"/>
</dbReference>
<comment type="cofactor">
    <cofactor evidence="5">
        <name>heme</name>
        <dbReference type="ChEBI" id="CHEBI:30413"/>
    </cofactor>
</comment>
<keyword evidence="6" id="KW-0503">Monooxygenase</keyword>
<reference evidence="8" key="5">
    <citation type="journal article" date="2018" name="Nat. Plants">
        <title>Whole-genome landscape of Medicago truncatula symbiotic genes.</title>
        <authorList>
            <person name="Pecrix Y."/>
            <person name="Gamas P."/>
            <person name="Carrere S."/>
        </authorList>
    </citation>
    <scope>NUCLEOTIDE SEQUENCE</scope>
    <source>
        <tissue evidence="8">Leaves</tissue>
    </source>
</reference>
<dbReference type="PROSITE" id="PS00086">
    <property type="entry name" value="CYTOCHROME_P450"/>
    <property type="match status" value="1"/>
</dbReference>
<name>A0A072VR50_MEDTR</name>
<dbReference type="EC" id="1.14.14.83" evidence="8"/>
<evidence type="ECO:0000256" key="4">
    <source>
        <dbReference type="ARBA" id="ARBA00023004"/>
    </source>
</evidence>
<keyword evidence="3 6" id="KW-0560">Oxidoreductase</keyword>
<dbReference type="Gramene" id="rna6133">
    <property type="protein sequence ID" value="RHN82017.1"/>
    <property type="gene ID" value="gene6133"/>
</dbReference>
<dbReference type="FunFam" id="1.10.630.10:FF:000007">
    <property type="entry name" value="Cytochrome P450 76C4"/>
    <property type="match status" value="1"/>
</dbReference>
<evidence type="ECO:0000313" key="10">
    <source>
        <dbReference type="Proteomes" id="UP000002051"/>
    </source>
</evidence>
<proteinExistence type="inferred from homology"/>
<keyword evidence="10" id="KW-1185">Reference proteome</keyword>
<dbReference type="Proteomes" id="UP000002051">
    <property type="component" value="Unassembled WGS sequence"/>
</dbReference>
<evidence type="ECO:0000313" key="7">
    <source>
        <dbReference type="EMBL" id="KEH43873.1"/>
    </source>
</evidence>
<dbReference type="PANTHER" id="PTHR47950:SF12">
    <property type="entry name" value="CYTOCHROME P450 76AD1-LIKE"/>
    <property type="match status" value="1"/>
</dbReference>
<dbReference type="PRINTS" id="PR00463">
    <property type="entry name" value="EP450I"/>
</dbReference>
<dbReference type="InterPro" id="IPR017972">
    <property type="entry name" value="Cyt_P450_CS"/>
</dbReference>
<keyword evidence="5 6" id="KW-0349">Heme</keyword>
<evidence type="ECO:0000313" key="11">
    <source>
        <dbReference type="Proteomes" id="UP000265566"/>
    </source>
</evidence>
<dbReference type="InterPro" id="IPR001128">
    <property type="entry name" value="Cyt_P450"/>
</dbReference>
<dbReference type="InterPro" id="IPR036396">
    <property type="entry name" value="Cyt_P450_sf"/>
</dbReference>
<reference evidence="9" key="3">
    <citation type="submission" date="2015-04" db="UniProtKB">
        <authorList>
            <consortium name="EnsemblPlants"/>
        </authorList>
    </citation>
    <scope>IDENTIFICATION</scope>
    <source>
        <strain evidence="9">cv. Jemalong A17</strain>
    </source>
</reference>
<dbReference type="PANTHER" id="PTHR47950">
    <property type="entry name" value="CYTOCHROME P450, FAMILY 76, SUBFAMILY C, POLYPEPTIDE 5-RELATED"/>
    <property type="match status" value="1"/>
</dbReference>